<comment type="caution">
    <text evidence="1">The sequence shown here is derived from an EMBL/GenBank/DDBJ whole genome shotgun (WGS) entry which is preliminary data.</text>
</comment>
<sequence>MYRYIRNRIVQYSMNAKLEIHKADQNLVQTLQINQNVITIQQKKNAQFILVINHVNGMEFLVYLKIGVIVHIQLNYLQIKVIIQIIKFLIFHLIRNCSPTSYLNFFLFLMFLDYFNLKD</sequence>
<evidence type="ECO:0000313" key="1">
    <source>
        <dbReference type="EMBL" id="CAD8098763.1"/>
    </source>
</evidence>
<evidence type="ECO:0000313" key="2">
    <source>
        <dbReference type="Proteomes" id="UP000688137"/>
    </source>
</evidence>
<dbReference type="Proteomes" id="UP000688137">
    <property type="component" value="Unassembled WGS sequence"/>
</dbReference>
<name>A0A8S1P797_PARPR</name>
<gene>
    <name evidence="1" type="ORF">PPRIM_AZ9-3.1.T1070205</name>
</gene>
<organism evidence="1 2">
    <name type="scientific">Paramecium primaurelia</name>
    <dbReference type="NCBI Taxonomy" id="5886"/>
    <lineage>
        <taxon>Eukaryota</taxon>
        <taxon>Sar</taxon>
        <taxon>Alveolata</taxon>
        <taxon>Ciliophora</taxon>
        <taxon>Intramacronucleata</taxon>
        <taxon>Oligohymenophorea</taxon>
        <taxon>Peniculida</taxon>
        <taxon>Parameciidae</taxon>
        <taxon>Paramecium</taxon>
    </lineage>
</organism>
<keyword evidence="2" id="KW-1185">Reference proteome</keyword>
<dbReference type="EMBL" id="CAJJDM010000110">
    <property type="protein sequence ID" value="CAD8098763.1"/>
    <property type="molecule type" value="Genomic_DNA"/>
</dbReference>
<accession>A0A8S1P797</accession>
<protein>
    <submittedName>
        <fullName evidence="1">Uncharacterized protein</fullName>
    </submittedName>
</protein>
<proteinExistence type="predicted"/>
<dbReference type="AlphaFoldDB" id="A0A8S1P797"/>
<reference evidence="1" key="1">
    <citation type="submission" date="2021-01" db="EMBL/GenBank/DDBJ databases">
        <authorList>
            <consortium name="Genoscope - CEA"/>
            <person name="William W."/>
        </authorList>
    </citation>
    <scope>NUCLEOTIDE SEQUENCE</scope>
</reference>